<name>A0A368V9N5_MARNT</name>
<evidence type="ECO:0000259" key="4">
    <source>
        <dbReference type="Pfam" id="PF17289"/>
    </source>
</evidence>
<accession>A0A368V9N5</accession>
<gene>
    <name evidence="6" type="ORF">DET51_101196</name>
    <name evidence="5" type="ORF">DET64_101197</name>
</gene>
<keyword evidence="1" id="KW-1188">Viral release from host cell</keyword>
<proteinExistence type="predicted"/>
<dbReference type="Pfam" id="PF03237">
    <property type="entry name" value="Terminase_6N"/>
    <property type="match status" value="1"/>
</dbReference>
<dbReference type="Proteomes" id="UP000253065">
    <property type="component" value="Unassembled WGS sequence"/>
</dbReference>
<dbReference type="Gene3D" id="3.40.50.300">
    <property type="entry name" value="P-loop containing nucleotide triphosphate hydrolases"/>
    <property type="match status" value="1"/>
</dbReference>
<organism evidence="6 7">
    <name type="scientific">Marinobacter nauticus</name>
    <name type="common">Marinobacter hydrocarbonoclasticus</name>
    <name type="synonym">Marinobacter aquaeolei</name>
    <dbReference type="NCBI Taxonomy" id="2743"/>
    <lineage>
        <taxon>Bacteria</taxon>
        <taxon>Pseudomonadati</taxon>
        <taxon>Pseudomonadota</taxon>
        <taxon>Gammaproteobacteria</taxon>
        <taxon>Pseudomonadales</taxon>
        <taxon>Marinobacteraceae</taxon>
        <taxon>Marinobacter</taxon>
    </lineage>
</organism>
<dbReference type="Gene3D" id="3.30.420.240">
    <property type="match status" value="1"/>
</dbReference>
<evidence type="ECO:0000313" key="7">
    <source>
        <dbReference type="Proteomes" id="UP000252795"/>
    </source>
</evidence>
<dbReference type="EMBL" id="QPJB01000001">
    <property type="protein sequence ID" value="RCW37859.1"/>
    <property type="molecule type" value="Genomic_DNA"/>
</dbReference>
<dbReference type="RefSeq" id="WP_113878925.1">
    <property type="nucleotide sequence ID" value="NZ_QNSA01000001.1"/>
</dbReference>
<dbReference type="Pfam" id="PF06056">
    <property type="entry name" value="Terminase_5"/>
    <property type="match status" value="1"/>
</dbReference>
<dbReference type="Pfam" id="PF17289">
    <property type="entry name" value="Terminase_6C"/>
    <property type="match status" value="1"/>
</dbReference>
<dbReference type="AlphaFoldDB" id="A0A368V9N5"/>
<sequence length="587" mass="67479">MDKVVESEYREQFVSARTLLWMGWRPSRIAEHLDISPQLINAWRKRFKWDDAPPMERVESSLESRMIQLIFKDPKEGKDYKEIDLLGRQFERLARVHKYEETGRESDLNPKIQERNRAPRKAKNDIGEEGLELIEKAFDESLFDYQHNWKVAGLTQRIRNILKSRQIGATWYFAREAIVDAFHTGKNKIFLSASKAQAHVFRQYIVQFIKDTCGVELRGDPLVLPNGATLYFLGTNVRTAQSYHGDLYMDEYFWIQNFQEFRKVASGMAMHKKWSQTYFSTPSAITHDAYPFWTGDLFNKRRAKDKRVSIDTSHAALANGMACGDGQWRQIVTVEDAMAGGCDLFDIDQLRLEYSDDEYANLLMCQFVDDTHAVFPLAKLQRCMVDSWVEWRDLKPYTDRPLGDGAVWIGYDPAGGSEDGDGAGVAVVSPSRSNLKPHRVIEKQRFRGLDYEQQAEEIRKLTHRYNVAYIGIDTTGLGEAVAELVEKFFPAVTRFNYSPDVKARLVIKTQNIIDRGRLQFDAGWSDLAQSFMAIRRGMTDSQRHITYKSGRREDTGHADLAWAVMHALANEPLEGPTEQGGSMMEIY</sequence>
<evidence type="ECO:0000256" key="1">
    <source>
        <dbReference type="ARBA" id="ARBA00022612"/>
    </source>
</evidence>
<feature type="region of interest" description="Disordered" evidence="2">
    <location>
        <begin position="102"/>
        <end position="123"/>
    </location>
</feature>
<evidence type="ECO:0000313" key="8">
    <source>
        <dbReference type="Proteomes" id="UP000253065"/>
    </source>
</evidence>
<reference evidence="6 7" key="1">
    <citation type="submission" date="2018-07" db="EMBL/GenBank/DDBJ databases">
        <title>Freshwater and sediment microbial communities from various areas in North America, analyzing microbe dynamics in response to fracking.</title>
        <authorList>
            <person name="Lamendella R."/>
        </authorList>
    </citation>
    <scope>NUCLEOTIDE SEQUENCE [LARGE SCALE GENOMIC DNA]</scope>
    <source>
        <strain evidence="6 7">114E</strain>
        <strain evidence="5 8">114E_o</strain>
    </source>
</reference>
<evidence type="ECO:0000313" key="6">
    <source>
        <dbReference type="EMBL" id="RCW37859.1"/>
    </source>
</evidence>
<feature type="domain" description="Terminase large subunit gp17-like C-terminal" evidence="4">
    <location>
        <begin position="409"/>
        <end position="570"/>
    </location>
</feature>
<dbReference type="EMBL" id="QNSA01000001">
    <property type="protein sequence ID" value="RBP77013.1"/>
    <property type="molecule type" value="Genomic_DNA"/>
</dbReference>
<feature type="domain" description="Terminase ATPase subunit N-terminal" evidence="3">
    <location>
        <begin position="16"/>
        <end position="68"/>
    </location>
</feature>
<evidence type="ECO:0000313" key="5">
    <source>
        <dbReference type="EMBL" id="RBP77013.1"/>
    </source>
</evidence>
<keyword evidence="8" id="KW-1185">Reference proteome</keyword>
<dbReference type="Proteomes" id="UP000252795">
    <property type="component" value="Unassembled WGS sequence"/>
</dbReference>
<evidence type="ECO:0000256" key="2">
    <source>
        <dbReference type="SAM" id="MobiDB-lite"/>
    </source>
</evidence>
<dbReference type="InterPro" id="IPR010332">
    <property type="entry name" value="ATPase_terminase-su_N"/>
</dbReference>
<dbReference type="InterPro" id="IPR027417">
    <property type="entry name" value="P-loop_NTPase"/>
</dbReference>
<dbReference type="InterPro" id="IPR035421">
    <property type="entry name" value="Terminase_6C"/>
</dbReference>
<protein>
    <submittedName>
        <fullName evidence="6">Uncharacterized protein YjcR</fullName>
    </submittedName>
</protein>
<evidence type="ECO:0000259" key="3">
    <source>
        <dbReference type="Pfam" id="PF06056"/>
    </source>
</evidence>
<comment type="caution">
    <text evidence="6">The sequence shown here is derived from an EMBL/GenBank/DDBJ whole genome shotgun (WGS) entry which is preliminary data.</text>
</comment>